<dbReference type="GO" id="GO:0039679">
    <property type="term" value="C:viral occlusion body"/>
    <property type="evidence" value="ECO:0007669"/>
    <property type="project" value="InterPro"/>
</dbReference>
<accession>A0A482EQS3</accession>
<sequence>MRVLEYCTLLYDEIIMSQNILLVIRQDIAAVKTQLDELSAAVADVRSNLPDVSVLVDKIDAQSAVLETLQDAVEAITEILNPTIPPADEVVPNVNRKVSNKK</sequence>
<dbReference type="InterPro" id="IPR008702">
    <property type="entry name" value="NPV_P10"/>
</dbReference>
<reference evidence="1" key="1">
    <citation type="submission" date="2019-02" db="EMBL/GenBank/DDBJ databases">
        <title>Whole genome sequence analysis of the Helicoverpa armigera single nucleopolyhedrovirus isolated from unreported host Heliothis peltigera.</title>
        <authorList>
            <person name="Eroglu G.B."/>
            <person name="Inan C."/>
            <person name="Demirbag Z."/>
        </authorList>
    </citation>
    <scope>NUCLEOTIDE SEQUENCE</scope>
    <source>
        <strain evidence="1">HearNPV-TR</strain>
    </source>
</reference>
<proteinExistence type="predicted"/>
<organism evidence="1">
    <name type="scientific">Helicoverpa armigera nucleopolyhedrovirus</name>
    <dbReference type="NCBI Taxonomy" id="51313"/>
    <lineage>
        <taxon>Viruses</taxon>
        <taxon>Viruses incertae sedis</taxon>
        <taxon>Naldaviricetes</taxon>
        <taxon>Lefavirales</taxon>
        <taxon>Baculoviridae</taxon>
        <taxon>Alphabaculovirus</taxon>
        <taxon>Alphabaculovirus helarmigerae</taxon>
    </lineage>
</organism>
<dbReference type="Pfam" id="PF05531">
    <property type="entry name" value="NPV_P10"/>
    <property type="match status" value="1"/>
</dbReference>
<name>A0A482EQS3_9ABAC</name>
<dbReference type="EMBL" id="MK507817">
    <property type="protein sequence ID" value="QBM78993.1"/>
    <property type="molecule type" value="Genomic_DNA"/>
</dbReference>
<evidence type="ECO:0000313" key="1">
    <source>
        <dbReference type="EMBL" id="QBM78993.1"/>
    </source>
</evidence>
<protein>
    <submittedName>
        <fullName evidence="1">p10</fullName>
    </submittedName>
</protein>